<comment type="caution">
    <text evidence="1">The sequence shown here is derived from an EMBL/GenBank/DDBJ whole genome shotgun (WGS) entry which is preliminary data.</text>
</comment>
<evidence type="ECO:0000313" key="1">
    <source>
        <dbReference type="EMBL" id="PKE55492.1"/>
    </source>
</evidence>
<keyword evidence="2" id="KW-1185">Reference proteome</keyword>
<dbReference type="Proteomes" id="UP000233606">
    <property type="component" value="Unassembled WGS sequence"/>
</dbReference>
<reference evidence="1" key="1">
    <citation type="submission" date="2017-12" db="EMBL/GenBank/DDBJ databases">
        <title>Genomics of Macrococcus caseolyticus.</title>
        <authorList>
            <person name="MacFadyen A.C."/>
            <person name="Paterson G.K."/>
        </authorList>
    </citation>
    <scope>NUCLEOTIDE SEQUENCE</scope>
    <source>
        <strain evidence="1">5459_5_49</strain>
    </source>
</reference>
<accession>A0ACC9MPB3</accession>
<proteinExistence type="predicted"/>
<name>A0ACC9MPB3_9STAP</name>
<protein>
    <submittedName>
        <fullName evidence="1">Damage-inducible protein</fullName>
    </submittedName>
</protein>
<gene>
    <name evidence="1" type="ORF">CW682_11750</name>
</gene>
<organism evidence="1 2">
    <name type="scientific">Macrococcoides caseolyticum</name>
    <dbReference type="NCBI Taxonomy" id="69966"/>
    <lineage>
        <taxon>Bacteria</taxon>
        <taxon>Bacillati</taxon>
        <taxon>Bacillota</taxon>
        <taxon>Bacilli</taxon>
        <taxon>Bacillales</taxon>
        <taxon>Staphylococcaceae</taxon>
        <taxon>Macrococcoides</taxon>
    </lineage>
</organism>
<sequence>MNESNLEYLVVGALLKFPELYAELALSPEMFSDGFANNVMKYINEQNRVDKNDIYIQAKKLEAEFMPTDLMKQLVSDKYIMKSHFTNYQIEVLEKYKERKLAEATENYSQDRSRQSLDYLKSTIDYLDGLQVKKIDSKKETIDAIADEIFNGKKTNVMETGFTSIDNYISGFKPGQLVVVGARPSLGKTAFALNMAIELEKNDCNVTVFSLEMSSKDIVTRMMASQTLIDLKKFEKVDALTNEEIEKSINFLDRYSKSNIRVNADPKATPADIRRAASTMKQESDRNVIIIDYLTLMKSDSNFRDNRRLEVEDISRKLKVIALEYKCTVIALSQLSRGVEGRNDKRPMMSDLREAGGIEQDADMVFMLHREDYYDRKKADEATGISELECIIAKNRNGATGIATLNFHKKIQRFVNQNAY</sequence>
<evidence type="ECO:0000313" key="2">
    <source>
        <dbReference type="Proteomes" id="UP000233606"/>
    </source>
</evidence>
<dbReference type="EMBL" id="PIWU01000027">
    <property type="protein sequence ID" value="PKE55492.1"/>
    <property type="molecule type" value="Genomic_DNA"/>
</dbReference>